<dbReference type="GO" id="GO:0015159">
    <property type="term" value="F:polysaccharide transmembrane transporter activity"/>
    <property type="evidence" value="ECO:0007669"/>
    <property type="project" value="InterPro"/>
</dbReference>
<reference evidence="19 20" key="1">
    <citation type="submission" date="2013-07" db="EMBL/GenBank/DDBJ databases">
        <title>Thioclava pacifica DSM 10166 Genome Sequencing.</title>
        <authorList>
            <person name="Lai Q."/>
            <person name="Shao Z."/>
        </authorList>
    </citation>
    <scope>NUCLEOTIDE SEQUENCE [LARGE SCALE GENOMIC DNA]</scope>
    <source>
        <strain evidence="19 20">DSM 10166</strain>
    </source>
</reference>
<dbReference type="Proteomes" id="UP000027432">
    <property type="component" value="Unassembled WGS sequence"/>
</dbReference>
<evidence type="ECO:0000313" key="19">
    <source>
        <dbReference type="EMBL" id="KEO50934.1"/>
    </source>
</evidence>
<dbReference type="Pfam" id="PF18412">
    <property type="entry name" value="Wza_C"/>
    <property type="match status" value="1"/>
</dbReference>
<keyword evidence="11" id="KW-0472">Membrane</keyword>
<dbReference type="Gene3D" id="3.30.1950.10">
    <property type="entry name" value="wza like domain"/>
    <property type="match status" value="1"/>
</dbReference>
<evidence type="ECO:0000256" key="15">
    <source>
        <dbReference type="SAM" id="SignalP"/>
    </source>
</evidence>
<dbReference type="Gene3D" id="1.20.5.70">
    <property type="match status" value="1"/>
</dbReference>
<dbReference type="InterPro" id="IPR049712">
    <property type="entry name" value="Poly_export"/>
</dbReference>
<evidence type="ECO:0000259" key="16">
    <source>
        <dbReference type="Pfam" id="PF02563"/>
    </source>
</evidence>
<evidence type="ECO:0000313" key="20">
    <source>
        <dbReference type="Proteomes" id="UP000027432"/>
    </source>
</evidence>
<evidence type="ECO:0000259" key="17">
    <source>
        <dbReference type="Pfam" id="PF18412"/>
    </source>
</evidence>
<accession>A0A074J342</accession>
<sequence>MGAMTKGIGACLALLLLVSCDNSTTNFPLSSRPVTTTEDPVAGNIAVVRLSAANVSTFGAPADLSGGRTTLPSNGYWNYRVGTGDLLDIVVWDHPELTMPAGSNRTPAESGLRVQSDGTFFYPYVGQVRARGRTPDEIRADLAEKLKEFIPSPQVSVRVVGYNSQNVSVTGEVGQPARIPLTSSALTLLDAVNEAGGLTEKADARRVIVRRGGRSYSVDMQAFLNQGISSNNPVLHNGDVIAVPRAKAAEAYLLGQLVKPGPIDLTKDDVTLTEAVTSVGGLKTEAADARGIFVFRDTPAGVTVYQLDTSSAAAYVVGTRFYLHPQDVVYVTTAPVAKWNRIISNLLPTLNTARAADALAN</sequence>
<dbReference type="GO" id="GO:0015288">
    <property type="term" value="F:porin activity"/>
    <property type="evidence" value="ECO:0007669"/>
    <property type="project" value="UniProtKB-KW"/>
</dbReference>
<dbReference type="InterPro" id="IPR054765">
    <property type="entry name" value="SLBB_dom"/>
</dbReference>
<keyword evidence="4" id="KW-1134">Transmembrane beta strand</keyword>
<dbReference type="EMBL" id="AUND01000040">
    <property type="protein sequence ID" value="KEO50934.1"/>
    <property type="molecule type" value="Genomic_DNA"/>
</dbReference>
<comment type="similarity">
    <text evidence="2">Belongs to the BexD/CtrA/VexA family.</text>
</comment>
<dbReference type="Pfam" id="PF02563">
    <property type="entry name" value="Poly_export"/>
    <property type="match status" value="1"/>
</dbReference>
<evidence type="ECO:0000256" key="14">
    <source>
        <dbReference type="ARBA" id="ARBA00023288"/>
    </source>
</evidence>
<evidence type="ECO:0000256" key="4">
    <source>
        <dbReference type="ARBA" id="ARBA00022452"/>
    </source>
</evidence>
<dbReference type="InterPro" id="IPR040716">
    <property type="entry name" value="Wza_C"/>
</dbReference>
<evidence type="ECO:0000259" key="18">
    <source>
        <dbReference type="Pfam" id="PF22461"/>
    </source>
</evidence>
<dbReference type="GO" id="GO:0009279">
    <property type="term" value="C:cell outer membrane"/>
    <property type="evidence" value="ECO:0007669"/>
    <property type="project" value="UniProtKB-SubCell"/>
</dbReference>
<dbReference type="RefSeq" id="WP_038079711.1">
    <property type="nucleotide sequence ID" value="NZ_AUND01000040.1"/>
</dbReference>
<proteinExistence type="inferred from homology"/>
<evidence type="ECO:0000256" key="12">
    <source>
        <dbReference type="ARBA" id="ARBA00023139"/>
    </source>
</evidence>
<keyword evidence="7 15" id="KW-0732">Signal</keyword>
<gene>
    <name evidence="19" type="ORF">TP2_13680</name>
</gene>
<protein>
    <recommendedName>
        <fullName evidence="21">Sugar ABC transporter substrate-binding protein</fullName>
    </recommendedName>
</protein>
<keyword evidence="9" id="KW-0406">Ion transport</keyword>
<keyword evidence="5" id="KW-0762">Sugar transport</keyword>
<keyword evidence="10" id="KW-0626">Porin</keyword>
<evidence type="ECO:0000256" key="7">
    <source>
        <dbReference type="ARBA" id="ARBA00022729"/>
    </source>
</evidence>
<name>A0A074J342_9RHOB</name>
<feature type="signal peptide" evidence="15">
    <location>
        <begin position="1"/>
        <end position="23"/>
    </location>
</feature>
<evidence type="ECO:0000256" key="11">
    <source>
        <dbReference type="ARBA" id="ARBA00023136"/>
    </source>
</evidence>
<dbReference type="PANTHER" id="PTHR33619:SF3">
    <property type="entry name" value="POLYSACCHARIDE EXPORT PROTEIN GFCE-RELATED"/>
    <property type="match status" value="1"/>
</dbReference>
<keyword evidence="20" id="KW-1185">Reference proteome</keyword>
<dbReference type="Pfam" id="PF22461">
    <property type="entry name" value="SLBB_2"/>
    <property type="match status" value="2"/>
</dbReference>
<feature type="domain" description="SLBB" evidence="18">
    <location>
        <begin position="251"/>
        <end position="331"/>
    </location>
</feature>
<dbReference type="STRING" id="1353537.TP2_13680"/>
<feature type="domain" description="SLBB" evidence="18">
    <location>
        <begin position="165"/>
        <end position="243"/>
    </location>
</feature>
<keyword evidence="14" id="KW-0449">Lipoprotein</keyword>
<evidence type="ECO:0000256" key="9">
    <source>
        <dbReference type="ARBA" id="ARBA00023065"/>
    </source>
</evidence>
<organism evidence="19 20">
    <name type="scientific">Thioclava pacifica DSM 10166</name>
    <dbReference type="NCBI Taxonomy" id="1353537"/>
    <lineage>
        <taxon>Bacteria</taxon>
        <taxon>Pseudomonadati</taxon>
        <taxon>Pseudomonadota</taxon>
        <taxon>Alphaproteobacteria</taxon>
        <taxon>Rhodobacterales</taxon>
        <taxon>Paracoccaceae</taxon>
        <taxon>Thioclava</taxon>
    </lineage>
</organism>
<keyword evidence="12" id="KW-0564">Palmitate</keyword>
<dbReference type="PROSITE" id="PS51257">
    <property type="entry name" value="PROKAR_LIPOPROTEIN"/>
    <property type="match status" value="1"/>
</dbReference>
<evidence type="ECO:0000256" key="2">
    <source>
        <dbReference type="ARBA" id="ARBA00009450"/>
    </source>
</evidence>
<feature type="domain" description="Outer-membrane lipoprotein Wza C-terminal" evidence="17">
    <location>
        <begin position="334"/>
        <end position="354"/>
    </location>
</feature>
<keyword evidence="6" id="KW-0812">Transmembrane</keyword>
<feature type="domain" description="Polysaccharide export protein N-terminal" evidence="16">
    <location>
        <begin position="78"/>
        <end position="159"/>
    </location>
</feature>
<dbReference type="AlphaFoldDB" id="A0A074J342"/>
<evidence type="ECO:0000256" key="8">
    <source>
        <dbReference type="ARBA" id="ARBA00023047"/>
    </source>
</evidence>
<evidence type="ECO:0000256" key="1">
    <source>
        <dbReference type="ARBA" id="ARBA00004571"/>
    </source>
</evidence>
<evidence type="ECO:0000256" key="5">
    <source>
        <dbReference type="ARBA" id="ARBA00022597"/>
    </source>
</evidence>
<keyword evidence="13" id="KW-0998">Cell outer membrane</keyword>
<dbReference type="GO" id="GO:0046930">
    <property type="term" value="C:pore complex"/>
    <property type="evidence" value="ECO:0007669"/>
    <property type="project" value="UniProtKB-KW"/>
</dbReference>
<evidence type="ECO:0000256" key="3">
    <source>
        <dbReference type="ARBA" id="ARBA00022448"/>
    </source>
</evidence>
<dbReference type="InterPro" id="IPR003715">
    <property type="entry name" value="Poly_export_N"/>
</dbReference>
<evidence type="ECO:0008006" key="21">
    <source>
        <dbReference type="Google" id="ProtNLM"/>
    </source>
</evidence>
<evidence type="ECO:0000256" key="10">
    <source>
        <dbReference type="ARBA" id="ARBA00023114"/>
    </source>
</evidence>
<keyword evidence="3" id="KW-0813">Transport</keyword>
<dbReference type="GO" id="GO:0006811">
    <property type="term" value="P:monoatomic ion transport"/>
    <property type="evidence" value="ECO:0007669"/>
    <property type="project" value="UniProtKB-KW"/>
</dbReference>
<evidence type="ECO:0000256" key="13">
    <source>
        <dbReference type="ARBA" id="ARBA00023237"/>
    </source>
</evidence>
<feature type="chain" id="PRO_5001694481" description="Sugar ABC transporter substrate-binding protein" evidence="15">
    <location>
        <begin position="24"/>
        <end position="361"/>
    </location>
</feature>
<evidence type="ECO:0000256" key="6">
    <source>
        <dbReference type="ARBA" id="ARBA00022692"/>
    </source>
</evidence>
<keyword evidence="8" id="KW-0625">Polysaccharide transport</keyword>
<dbReference type="eggNOG" id="COG1596">
    <property type="taxonomic scope" value="Bacteria"/>
</dbReference>
<comment type="subcellular location">
    <subcellularLocation>
        <location evidence="1">Cell outer membrane</location>
        <topology evidence="1">Multi-pass membrane protein</topology>
    </subcellularLocation>
</comment>
<dbReference type="PANTHER" id="PTHR33619">
    <property type="entry name" value="POLYSACCHARIDE EXPORT PROTEIN GFCE-RELATED"/>
    <property type="match status" value="1"/>
</dbReference>
<comment type="caution">
    <text evidence="19">The sequence shown here is derived from an EMBL/GenBank/DDBJ whole genome shotgun (WGS) entry which is preliminary data.</text>
</comment>
<dbReference type="Gene3D" id="3.10.560.10">
    <property type="entry name" value="Outer membrane lipoprotein wza domain like"/>
    <property type="match status" value="2"/>
</dbReference>